<evidence type="ECO:0000313" key="3">
    <source>
        <dbReference type="Proteomes" id="UP000319976"/>
    </source>
</evidence>
<proteinExistence type="predicted"/>
<evidence type="ECO:0000256" key="1">
    <source>
        <dbReference type="SAM" id="MobiDB-lite"/>
    </source>
</evidence>
<evidence type="ECO:0000313" key="2">
    <source>
        <dbReference type="EMBL" id="QDT66041.1"/>
    </source>
</evidence>
<accession>A0A517TCF3</accession>
<gene>
    <name evidence="2" type="ORF">V22_33050</name>
</gene>
<name>A0A517TCF3_9PLAN</name>
<organism evidence="2 3">
    <name type="scientific">Calycomorphotria hydatis</name>
    <dbReference type="NCBI Taxonomy" id="2528027"/>
    <lineage>
        <taxon>Bacteria</taxon>
        <taxon>Pseudomonadati</taxon>
        <taxon>Planctomycetota</taxon>
        <taxon>Planctomycetia</taxon>
        <taxon>Planctomycetales</taxon>
        <taxon>Planctomycetaceae</taxon>
        <taxon>Calycomorphotria</taxon>
    </lineage>
</organism>
<protein>
    <submittedName>
        <fullName evidence="2">Uncharacterized protein</fullName>
    </submittedName>
</protein>
<dbReference type="EMBL" id="CP036316">
    <property type="protein sequence ID" value="QDT66041.1"/>
    <property type="molecule type" value="Genomic_DNA"/>
</dbReference>
<feature type="region of interest" description="Disordered" evidence="1">
    <location>
        <begin position="65"/>
        <end position="98"/>
    </location>
</feature>
<sequence>MKVFGKLLSALGHRKVFVARLCFGGLLLAAAVIGWTSVSEEKQKPAEIASEVLPEDVTLVALEEDETPDLLPVETGPEFPTHPFNSQPQEQQEEAGSVDFAVTSNLPSEIIPTVTNAAHSSEESPIQLVAHEIESVPTSEADSAKPVVWLTGEIEEIE</sequence>
<dbReference type="Proteomes" id="UP000319976">
    <property type="component" value="Chromosome"/>
</dbReference>
<dbReference type="KEGG" id="chya:V22_33050"/>
<keyword evidence="3" id="KW-1185">Reference proteome</keyword>
<reference evidence="2 3" key="1">
    <citation type="submission" date="2019-02" db="EMBL/GenBank/DDBJ databases">
        <title>Deep-cultivation of Planctomycetes and their phenomic and genomic characterization uncovers novel biology.</title>
        <authorList>
            <person name="Wiegand S."/>
            <person name="Jogler M."/>
            <person name="Boedeker C."/>
            <person name="Pinto D."/>
            <person name="Vollmers J."/>
            <person name="Rivas-Marin E."/>
            <person name="Kohn T."/>
            <person name="Peeters S.H."/>
            <person name="Heuer A."/>
            <person name="Rast P."/>
            <person name="Oberbeckmann S."/>
            <person name="Bunk B."/>
            <person name="Jeske O."/>
            <person name="Meyerdierks A."/>
            <person name="Storesund J.E."/>
            <person name="Kallscheuer N."/>
            <person name="Luecker S."/>
            <person name="Lage O.M."/>
            <person name="Pohl T."/>
            <person name="Merkel B.J."/>
            <person name="Hornburger P."/>
            <person name="Mueller R.-W."/>
            <person name="Bruemmer F."/>
            <person name="Labrenz M."/>
            <person name="Spormann A.M."/>
            <person name="Op den Camp H."/>
            <person name="Overmann J."/>
            <person name="Amann R."/>
            <person name="Jetten M.S.M."/>
            <person name="Mascher T."/>
            <person name="Medema M.H."/>
            <person name="Devos D.P."/>
            <person name="Kaster A.-K."/>
            <person name="Ovreas L."/>
            <person name="Rohde M."/>
            <person name="Galperin M.Y."/>
            <person name="Jogler C."/>
        </authorList>
    </citation>
    <scope>NUCLEOTIDE SEQUENCE [LARGE SCALE GENOMIC DNA]</scope>
    <source>
        <strain evidence="2 3">V22</strain>
    </source>
</reference>
<dbReference type="AlphaFoldDB" id="A0A517TCF3"/>
<dbReference type="RefSeq" id="WP_145264823.1">
    <property type="nucleotide sequence ID" value="NZ_CP036316.1"/>
</dbReference>